<gene>
    <name evidence="7" type="ORF">GCM10023196_095280</name>
</gene>
<dbReference type="PROSITE" id="PS00678">
    <property type="entry name" value="WD_REPEATS_1"/>
    <property type="match status" value="1"/>
</dbReference>
<evidence type="ECO:0000313" key="7">
    <source>
        <dbReference type="EMBL" id="GAA4638266.1"/>
    </source>
</evidence>
<dbReference type="InterPro" id="IPR008266">
    <property type="entry name" value="Tyr_kinase_AS"/>
</dbReference>
<evidence type="ECO:0000313" key="8">
    <source>
        <dbReference type="Proteomes" id="UP001501442"/>
    </source>
</evidence>
<keyword evidence="2" id="KW-0677">Repeat</keyword>
<name>A0ABP8UUA8_9ACTN</name>
<feature type="repeat" description="WD" evidence="3">
    <location>
        <begin position="616"/>
        <end position="651"/>
    </location>
</feature>
<protein>
    <recommendedName>
        <fullName evidence="6">Protein kinase domain-containing protein</fullName>
    </recommendedName>
</protein>
<keyword evidence="8" id="KW-1185">Reference proteome</keyword>
<accession>A0ABP8UUA8</accession>
<dbReference type="Gene3D" id="3.30.200.20">
    <property type="entry name" value="Phosphorylase Kinase, domain 1"/>
    <property type="match status" value="1"/>
</dbReference>
<feature type="repeat" description="WD" evidence="3">
    <location>
        <begin position="395"/>
        <end position="426"/>
    </location>
</feature>
<dbReference type="SMART" id="SM00320">
    <property type="entry name" value="WD40"/>
    <property type="match status" value="6"/>
</dbReference>
<proteinExistence type="predicted"/>
<comment type="caution">
    <text evidence="7">The sequence shown here is derived from an EMBL/GenBank/DDBJ whole genome shotgun (WGS) entry which is preliminary data.</text>
</comment>
<dbReference type="Gene3D" id="1.10.510.10">
    <property type="entry name" value="Transferase(Phosphotransferase) domain 1"/>
    <property type="match status" value="1"/>
</dbReference>
<reference evidence="8" key="1">
    <citation type="journal article" date="2019" name="Int. J. Syst. Evol. Microbiol.">
        <title>The Global Catalogue of Microorganisms (GCM) 10K type strain sequencing project: providing services to taxonomists for standard genome sequencing and annotation.</title>
        <authorList>
            <consortium name="The Broad Institute Genomics Platform"/>
            <consortium name="The Broad Institute Genome Sequencing Center for Infectious Disease"/>
            <person name="Wu L."/>
            <person name="Ma J."/>
        </authorList>
    </citation>
    <scope>NUCLEOTIDE SEQUENCE [LARGE SCALE GENOMIC DNA]</scope>
    <source>
        <strain evidence="8">JCM 17939</strain>
    </source>
</reference>
<dbReference type="InterPro" id="IPR015943">
    <property type="entry name" value="WD40/YVTN_repeat-like_dom_sf"/>
</dbReference>
<dbReference type="InterPro" id="IPR001680">
    <property type="entry name" value="WD40_rpt"/>
</dbReference>
<sequence length="651" mass="67472">MRPLSLTDPPRIGPYRMLAELGRGGMGRVLLCSGPDGRLVAVKLVHARLLSAPGYRDRFRAEVTATRTVSGAYTAAVIGADPDAPVPWLASVYVPAPSLREAVRAAGPLPEPAVRRLAAGLAAALRDIHGAGLVHRDLTPGNVLLAADGPKVIDFGIASADGLAGDATGTPAFMSPEQAEGGPPTAAGDVFALGSVLVLACTGCGPFDGPGAMQTLYNLVHAEPELGGVPVSLRPVVAACLAKAPGDRPSPGRLLELVGQVAPAARPWSPAVHQLIDDRQAELARLLAGTQPTAVEPVRAPRRGRLLAVGAALTVAVLLGLLVWTPWSGSAARKPAPHPATSSAPPPPPSWTLRGHTSWVMAVAFSPDGKTLATAGNDATARLWDVATHTERGAPDRHPDGVESLAISRDGTALYTGGNDGYLRIFPMSGQGRSSGVNLDGGQIGAMALAPSGNLLALEPDGYLQLFPLRGKGMPTQAARVQSGNVTALAFSPDSRVLAVGTTGNERDLDTHNTKGVVELWDLTAKRHVTPDLTGYDGWIASVAFSPDGRRLAAAGGDLVQVWDLTSHQRVGASIHCWSDCRAVAFSPDGTLLAYSDGKDARLLTAADQRQSGPALTGHTAGIISMAFSPDGKLLATGSYDDTARIWQLNR</sequence>
<dbReference type="RefSeq" id="WP_345441609.1">
    <property type="nucleotide sequence ID" value="NZ_BAABHK010000022.1"/>
</dbReference>
<keyword evidence="1 3" id="KW-0853">WD repeat</keyword>
<keyword evidence="4" id="KW-0067">ATP-binding</keyword>
<organism evidence="7 8">
    <name type="scientific">Actinoallomurus vinaceus</name>
    <dbReference type="NCBI Taxonomy" id="1080074"/>
    <lineage>
        <taxon>Bacteria</taxon>
        <taxon>Bacillati</taxon>
        <taxon>Actinomycetota</taxon>
        <taxon>Actinomycetes</taxon>
        <taxon>Streptosporangiales</taxon>
        <taxon>Thermomonosporaceae</taxon>
        <taxon>Actinoallomurus</taxon>
    </lineage>
</organism>
<feature type="repeat" description="WD" evidence="3">
    <location>
        <begin position="533"/>
        <end position="573"/>
    </location>
</feature>
<dbReference type="SUPFAM" id="SSF50978">
    <property type="entry name" value="WD40 repeat-like"/>
    <property type="match status" value="1"/>
</dbReference>
<evidence type="ECO:0000256" key="5">
    <source>
        <dbReference type="SAM" id="MobiDB-lite"/>
    </source>
</evidence>
<dbReference type="InterPro" id="IPR011009">
    <property type="entry name" value="Kinase-like_dom_sf"/>
</dbReference>
<dbReference type="InterPro" id="IPR000719">
    <property type="entry name" value="Prot_kinase_dom"/>
</dbReference>
<evidence type="ECO:0000256" key="2">
    <source>
        <dbReference type="ARBA" id="ARBA00022737"/>
    </source>
</evidence>
<evidence type="ECO:0000256" key="4">
    <source>
        <dbReference type="PROSITE-ProRule" id="PRU10141"/>
    </source>
</evidence>
<feature type="binding site" evidence="4">
    <location>
        <position position="43"/>
    </location>
    <ligand>
        <name>ATP</name>
        <dbReference type="ChEBI" id="CHEBI:30616"/>
    </ligand>
</feature>
<dbReference type="CDD" id="cd14014">
    <property type="entry name" value="STKc_PknB_like"/>
    <property type="match status" value="1"/>
</dbReference>
<dbReference type="InterPro" id="IPR017441">
    <property type="entry name" value="Protein_kinase_ATP_BS"/>
</dbReference>
<evidence type="ECO:0000259" key="6">
    <source>
        <dbReference type="PROSITE" id="PS50011"/>
    </source>
</evidence>
<dbReference type="InterPro" id="IPR036322">
    <property type="entry name" value="WD40_repeat_dom_sf"/>
</dbReference>
<dbReference type="PROSITE" id="PS00109">
    <property type="entry name" value="PROTEIN_KINASE_TYR"/>
    <property type="match status" value="1"/>
</dbReference>
<dbReference type="CDD" id="cd00200">
    <property type="entry name" value="WD40"/>
    <property type="match status" value="1"/>
</dbReference>
<dbReference type="PANTHER" id="PTHR19879">
    <property type="entry name" value="TRANSCRIPTION INITIATION FACTOR TFIID"/>
    <property type="match status" value="1"/>
</dbReference>
<feature type="region of interest" description="Disordered" evidence="5">
    <location>
        <begin position="330"/>
        <end position="352"/>
    </location>
</feature>
<dbReference type="EMBL" id="BAABHK010000022">
    <property type="protein sequence ID" value="GAA4638266.1"/>
    <property type="molecule type" value="Genomic_DNA"/>
</dbReference>
<dbReference type="PROSITE" id="PS50294">
    <property type="entry name" value="WD_REPEATS_REGION"/>
    <property type="match status" value="2"/>
</dbReference>
<feature type="repeat" description="WD" evidence="3">
    <location>
        <begin position="353"/>
        <end position="394"/>
    </location>
</feature>
<dbReference type="Pfam" id="PF00400">
    <property type="entry name" value="WD40"/>
    <property type="match status" value="5"/>
</dbReference>
<evidence type="ECO:0000256" key="1">
    <source>
        <dbReference type="ARBA" id="ARBA00022574"/>
    </source>
</evidence>
<dbReference type="Gene3D" id="2.130.10.10">
    <property type="entry name" value="YVTN repeat-like/Quinoprotein amine dehydrogenase"/>
    <property type="match status" value="2"/>
</dbReference>
<dbReference type="Pfam" id="PF00069">
    <property type="entry name" value="Pkinase"/>
    <property type="match status" value="1"/>
</dbReference>
<keyword evidence="4" id="KW-0547">Nucleotide-binding</keyword>
<dbReference type="PANTHER" id="PTHR19879:SF9">
    <property type="entry name" value="TRANSCRIPTION INITIATION FACTOR TFIID SUBUNIT 5"/>
    <property type="match status" value="1"/>
</dbReference>
<dbReference type="Proteomes" id="UP001501442">
    <property type="component" value="Unassembled WGS sequence"/>
</dbReference>
<dbReference type="PROSITE" id="PS50011">
    <property type="entry name" value="PROTEIN_KINASE_DOM"/>
    <property type="match status" value="1"/>
</dbReference>
<dbReference type="PROSITE" id="PS00107">
    <property type="entry name" value="PROTEIN_KINASE_ATP"/>
    <property type="match status" value="1"/>
</dbReference>
<dbReference type="InterPro" id="IPR019775">
    <property type="entry name" value="WD40_repeat_CS"/>
</dbReference>
<dbReference type="SUPFAM" id="SSF56112">
    <property type="entry name" value="Protein kinase-like (PK-like)"/>
    <property type="match status" value="1"/>
</dbReference>
<dbReference type="PROSITE" id="PS50082">
    <property type="entry name" value="WD_REPEATS_2"/>
    <property type="match status" value="4"/>
</dbReference>
<feature type="domain" description="Protein kinase" evidence="6">
    <location>
        <begin position="15"/>
        <end position="276"/>
    </location>
</feature>
<evidence type="ECO:0000256" key="3">
    <source>
        <dbReference type="PROSITE-ProRule" id="PRU00221"/>
    </source>
</evidence>